<dbReference type="GO" id="GO:0015074">
    <property type="term" value="P:DNA integration"/>
    <property type="evidence" value="ECO:0007669"/>
    <property type="project" value="InterPro"/>
</dbReference>
<dbReference type="EMBL" id="BARV01024737">
    <property type="protein sequence ID" value="GAI36555.1"/>
    <property type="molecule type" value="Genomic_DNA"/>
</dbReference>
<dbReference type="InterPro" id="IPR002104">
    <property type="entry name" value="Integrase_catalytic"/>
</dbReference>
<accession>X1PC14</accession>
<protein>
    <recommendedName>
        <fullName evidence="2">Tyr recombinase domain-containing protein</fullName>
    </recommendedName>
</protein>
<dbReference type="SUPFAM" id="SSF56349">
    <property type="entry name" value="DNA breaking-rejoining enzymes"/>
    <property type="match status" value="1"/>
</dbReference>
<reference evidence="3" key="1">
    <citation type="journal article" date="2014" name="Front. Microbiol.">
        <title>High frequency of phylogenetically diverse reductive dehalogenase-homologous genes in deep subseafloor sedimentary metagenomes.</title>
        <authorList>
            <person name="Kawai M."/>
            <person name="Futagami T."/>
            <person name="Toyoda A."/>
            <person name="Takaki Y."/>
            <person name="Nishi S."/>
            <person name="Hori S."/>
            <person name="Arai W."/>
            <person name="Tsubouchi T."/>
            <person name="Morono Y."/>
            <person name="Uchiyama I."/>
            <person name="Ito T."/>
            <person name="Fujiyama A."/>
            <person name="Inagaki F."/>
            <person name="Takami H."/>
        </authorList>
    </citation>
    <scope>NUCLEOTIDE SEQUENCE</scope>
    <source>
        <strain evidence="3">Expedition CK06-06</strain>
    </source>
</reference>
<sequence length="123" mass="13695">GLNSPFVIGTITRRTLLKYGQEMTNNDDCPLFQTQCGNRLSPGGLRSMCVRLSERTGIHINPHALRRTFVVMSLKGGMSLAHIQALMGHKTPTMTLEYAKLVDDDLLSAHKEHGPVDYFLRGK</sequence>
<dbReference type="AlphaFoldDB" id="X1PC14"/>
<keyword evidence="1" id="KW-0233">DNA recombination</keyword>
<dbReference type="Pfam" id="PF00589">
    <property type="entry name" value="Phage_integrase"/>
    <property type="match status" value="1"/>
</dbReference>
<evidence type="ECO:0000259" key="2">
    <source>
        <dbReference type="PROSITE" id="PS51898"/>
    </source>
</evidence>
<comment type="caution">
    <text evidence="3">The sequence shown here is derived from an EMBL/GenBank/DDBJ whole genome shotgun (WGS) entry which is preliminary data.</text>
</comment>
<organism evidence="3">
    <name type="scientific">marine sediment metagenome</name>
    <dbReference type="NCBI Taxonomy" id="412755"/>
    <lineage>
        <taxon>unclassified sequences</taxon>
        <taxon>metagenomes</taxon>
        <taxon>ecological metagenomes</taxon>
    </lineage>
</organism>
<proteinExistence type="predicted"/>
<evidence type="ECO:0000313" key="3">
    <source>
        <dbReference type="EMBL" id="GAI36555.1"/>
    </source>
</evidence>
<dbReference type="PROSITE" id="PS51898">
    <property type="entry name" value="TYR_RECOMBINASE"/>
    <property type="match status" value="1"/>
</dbReference>
<gene>
    <name evidence="3" type="ORF">S06H3_40322</name>
</gene>
<dbReference type="CDD" id="cd00397">
    <property type="entry name" value="DNA_BRE_C"/>
    <property type="match status" value="1"/>
</dbReference>
<dbReference type="InterPro" id="IPR013762">
    <property type="entry name" value="Integrase-like_cat_sf"/>
</dbReference>
<dbReference type="GO" id="GO:0003677">
    <property type="term" value="F:DNA binding"/>
    <property type="evidence" value="ECO:0007669"/>
    <property type="project" value="InterPro"/>
</dbReference>
<feature type="non-terminal residue" evidence="3">
    <location>
        <position position="1"/>
    </location>
</feature>
<evidence type="ECO:0000256" key="1">
    <source>
        <dbReference type="ARBA" id="ARBA00023172"/>
    </source>
</evidence>
<dbReference type="GO" id="GO:0006310">
    <property type="term" value="P:DNA recombination"/>
    <property type="evidence" value="ECO:0007669"/>
    <property type="project" value="UniProtKB-KW"/>
</dbReference>
<dbReference type="Gene3D" id="1.10.443.10">
    <property type="entry name" value="Intergrase catalytic core"/>
    <property type="match status" value="1"/>
</dbReference>
<dbReference type="InterPro" id="IPR011010">
    <property type="entry name" value="DNA_brk_join_enz"/>
</dbReference>
<name>X1PC14_9ZZZZ</name>
<feature type="domain" description="Tyr recombinase" evidence="2">
    <location>
        <begin position="1"/>
        <end position="111"/>
    </location>
</feature>